<evidence type="ECO:0000313" key="2">
    <source>
        <dbReference type="Proteomes" id="UP000230607"/>
    </source>
</evidence>
<protein>
    <recommendedName>
        <fullName evidence="3">PKD/Chitinase domain-containing protein</fullName>
    </recommendedName>
</protein>
<dbReference type="Proteomes" id="UP000230607">
    <property type="component" value="Chromosome 1"/>
</dbReference>
<dbReference type="InterPro" id="IPR013783">
    <property type="entry name" value="Ig-like_fold"/>
</dbReference>
<gene>
    <name evidence="1" type="ORF">NCS_11123</name>
</gene>
<evidence type="ECO:0000313" key="1">
    <source>
        <dbReference type="EMBL" id="SMH71316.1"/>
    </source>
</evidence>
<proteinExistence type="predicted"/>
<sequence>MLIRRLIISIIILGNLFVAIQPTVSAQQTLGNGSSTNTYVVNESSSLHVTHIGEVSVSNLPRVSHPASGGMFVIPFHPKDPVSYAADKNHTEVVQSTTSFAKITAAPSTSAKITAAPSTFTQASSSPASITAYPQFDGINEGQSSCGCTPPDVQVAAGTSYVVEMVNTEEEIWTKTGTLVSSISLSSFFGTGTDSISDPRILFDSLSGRWFASMLDITTNSVVIAISNTADPTAIWTLYSINFGNCADQPYIGLSDDKFVISGNDFGLGCNSPFQGAEYIVINKSSLLSGSPLTSSDYKFFGPNIGEFAVRPVQNLSSNSTLFMVSDDGTSSTNLYFYKIVGSTPNVSIQKITLQINPINNPLNALQKGTTVPLDTGDNRIEDAVWFKQRLWLTLNDGCTPSGDLQSRACVRLTELNTTTSSVLQDFDIAKPNFYFFYPSLSIDSNSALNVVFANSSANNYPSIMFTAQTLSDPANSVEPLQILKTGTAAVTFLSSQTGGIARYGDYFGSGVDPSNPAHVWMAGEYGSTASLWATHIGNTNAIPVANAGLNQTVTSGSTVTLNGIASSDSDGDPLSYSWTQVAGPAVTLSNPNSSTPSFVAPTVTSSTILTFKLVVSDGIVGSNPSTVSVTVNPPTCGVSLSQTTITYGTVKPGTTPVNATNNPTNLSNTGSTTSTLTVSAGNWTGVGSTVFILVNETAFATSPITSSVIPTHLNLNGNPVTILSNFVGMSTIQTYWQLIPKLFHTTTGTLTQSMTFATSC</sequence>
<accession>A0A2H1FEX0</accession>
<organism evidence="1 2">
    <name type="scientific">Candidatus Nitrosotalea okcheonensis</name>
    <dbReference type="NCBI Taxonomy" id="1903276"/>
    <lineage>
        <taxon>Archaea</taxon>
        <taxon>Nitrososphaerota</taxon>
        <taxon>Nitrososphaeria</taxon>
        <taxon>Nitrosotaleales</taxon>
        <taxon>Nitrosotaleaceae</taxon>
        <taxon>Nitrosotalea</taxon>
    </lineage>
</organism>
<dbReference type="RefSeq" id="WP_157927308.1">
    <property type="nucleotide sequence ID" value="NZ_LT841358.1"/>
</dbReference>
<keyword evidence="2" id="KW-1185">Reference proteome</keyword>
<name>A0A2H1FEX0_9ARCH</name>
<dbReference type="AlphaFoldDB" id="A0A2H1FEX0"/>
<dbReference type="Pfam" id="PF22352">
    <property type="entry name" value="K319L-like_PKD"/>
    <property type="match status" value="1"/>
</dbReference>
<dbReference type="OrthoDB" id="14315at2157"/>
<evidence type="ECO:0008006" key="3">
    <source>
        <dbReference type="Google" id="ProtNLM"/>
    </source>
</evidence>
<dbReference type="Gene3D" id="2.60.40.10">
    <property type="entry name" value="Immunoglobulins"/>
    <property type="match status" value="1"/>
</dbReference>
<dbReference type="CDD" id="cd00146">
    <property type="entry name" value="PKD"/>
    <property type="match status" value="1"/>
</dbReference>
<dbReference type="EMBL" id="LT841358">
    <property type="protein sequence ID" value="SMH71316.1"/>
    <property type="molecule type" value="Genomic_DNA"/>
</dbReference>
<reference evidence="2" key="1">
    <citation type="submission" date="2017-03" db="EMBL/GenBank/DDBJ databases">
        <authorList>
            <person name="Herbold C."/>
        </authorList>
    </citation>
    <scope>NUCLEOTIDE SEQUENCE [LARGE SCALE GENOMIC DNA]</scope>
</reference>